<reference evidence="8 11" key="2">
    <citation type="submission" date="2022-05" db="EMBL/GenBank/DDBJ databases">
        <title>Genome Sequencing of Bee-Associated Microbes.</title>
        <authorList>
            <person name="Dunlap C."/>
        </authorList>
    </citation>
    <scope>NUCLEOTIDE SEQUENCE [LARGE SCALE GENOMIC DNA]</scope>
    <source>
        <strain evidence="8 11">NRRL B-23120</strain>
    </source>
</reference>
<dbReference type="Pfam" id="PF08448">
    <property type="entry name" value="PAS_4"/>
    <property type="match status" value="1"/>
</dbReference>
<dbReference type="EMBL" id="JAMDMJ010000024">
    <property type="protein sequence ID" value="MCY9597742.1"/>
    <property type="molecule type" value="Genomic_DNA"/>
</dbReference>
<name>A0A410X344_9BACL</name>
<evidence type="ECO:0000313" key="11">
    <source>
        <dbReference type="Proteomes" id="UP001527202"/>
    </source>
</evidence>
<accession>A0A410X344</accession>
<evidence type="ECO:0000256" key="2">
    <source>
        <dbReference type="ARBA" id="ARBA00022840"/>
    </source>
</evidence>
<dbReference type="SMART" id="SM00382">
    <property type="entry name" value="AAA"/>
    <property type="match status" value="1"/>
</dbReference>
<dbReference type="InterPro" id="IPR025943">
    <property type="entry name" value="Sigma_54_int_dom_ATP-bd_2"/>
</dbReference>
<dbReference type="GeneID" id="95378364"/>
<dbReference type="InterPro" id="IPR009057">
    <property type="entry name" value="Homeodomain-like_sf"/>
</dbReference>
<organism evidence="9 10">
    <name type="scientific">Paenibacillus chitinolyticus</name>
    <dbReference type="NCBI Taxonomy" id="79263"/>
    <lineage>
        <taxon>Bacteria</taxon>
        <taxon>Bacillati</taxon>
        <taxon>Bacillota</taxon>
        <taxon>Bacilli</taxon>
        <taxon>Bacillales</taxon>
        <taxon>Paenibacillaceae</taxon>
        <taxon>Paenibacillus</taxon>
    </lineage>
</organism>
<dbReference type="InterPro" id="IPR025944">
    <property type="entry name" value="Sigma_54_int_dom_CS"/>
</dbReference>
<sequence>MFGLEHLQLDTSFLALEGECPVSQAKALLEQVRFVIVDTAPGAAYIISYQEAKFLDAFHPDLTIDEWVRRTGWPCSAVLPMSRLGDLQTDWQKPVLVLGEDSGKLGIVTAEAMMNCLQQEKRQLVSYLDTLVETVNDAVTAVDREGRVIYWNRTAEQVYGIGKQDIIGRTIGEHFEKESIMLHQILDEGRTIRQVYHQPAPDTHVLISASPIVENNQIIGGIATEQDITRIVRLNEELYSAIPLRIEQDKPFSSIIGMGHDIKRSLEVARKFARFSTPVLLVGEPGSGKEMLAQAIHYSSERKDAAFVSLHCGAIPGGLLETELFGYQGGAFTSGEDQGKEGKLEFADGGTLFLEEVGEMPLDIQLKLSQYLRDKSFHRAGGEESIRTDARIIATTHTSLQPLMEQGLFLEDLFYQLNVMSIEIPPLRERREDIPELVQAFIREFTEHYHKPVPKVDADVLNVLMNHDWPGNIRELRNVMERAVILCEGDTITGVHLPPGLSSKMQHDEFFADRQETGAAKPHSAFQQEDHLIEEALRRAYGNKSAAAKLLGISRGTLYKKMREYDIHTE</sequence>
<dbReference type="PROSITE" id="PS00676">
    <property type="entry name" value="SIGMA54_INTERACT_2"/>
    <property type="match status" value="1"/>
</dbReference>
<dbReference type="Gene3D" id="1.10.10.60">
    <property type="entry name" value="Homeodomain-like"/>
    <property type="match status" value="1"/>
</dbReference>
<dbReference type="SMART" id="SM00091">
    <property type="entry name" value="PAS"/>
    <property type="match status" value="1"/>
</dbReference>
<dbReference type="InterPro" id="IPR003593">
    <property type="entry name" value="AAA+_ATPase"/>
</dbReference>
<evidence type="ECO:0000256" key="4">
    <source>
        <dbReference type="ARBA" id="ARBA00023125"/>
    </source>
</evidence>
<feature type="domain" description="Sigma-54 factor interaction" evidence="6">
    <location>
        <begin position="255"/>
        <end position="485"/>
    </location>
</feature>
<dbReference type="InterPro" id="IPR058031">
    <property type="entry name" value="AAA_lid_NorR"/>
</dbReference>
<dbReference type="InterPro" id="IPR013656">
    <property type="entry name" value="PAS_4"/>
</dbReference>
<dbReference type="Gene3D" id="3.30.450.20">
    <property type="entry name" value="PAS domain"/>
    <property type="match status" value="1"/>
</dbReference>
<dbReference type="InterPro" id="IPR002078">
    <property type="entry name" value="Sigma_54_int"/>
</dbReference>
<gene>
    <name evidence="8" type="ORF">M5X16_18415</name>
    <name evidence="9" type="ORF">PC41400_26595</name>
</gene>
<evidence type="ECO:0000256" key="1">
    <source>
        <dbReference type="ARBA" id="ARBA00022741"/>
    </source>
</evidence>
<keyword evidence="4" id="KW-0238">DNA-binding</keyword>
<dbReference type="GO" id="GO:0006355">
    <property type="term" value="P:regulation of DNA-templated transcription"/>
    <property type="evidence" value="ECO:0007669"/>
    <property type="project" value="InterPro"/>
</dbReference>
<dbReference type="OrthoDB" id="9771372at2"/>
<dbReference type="SUPFAM" id="SSF55785">
    <property type="entry name" value="PYP-like sensor domain (PAS domain)"/>
    <property type="match status" value="1"/>
</dbReference>
<evidence type="ECO:0000256" key="3">
    <source>
        <dbReference type="ARBA" id="ARBA00023015"/>
    </source>
</evidence>
<dbReference type="EMBL" id="CP026520">
    <property type="protein sequence ID" value="QAV21048.1"/>
    <property type="molecule type" value="Genomic_DNA"/>
</dbReference>
<keyword evidence="3" id="KW-0805">Transcription regulation</keyword>
<proteinExistence type="predicted"/>
<dbReference type="GO" id="GO:0043565">
    <property type="term" value="F:sequence-specific DNA binding"/>
    <property type="evidence" value="ECO:0007669"/>
    <property type="project" value="InterPro"/>
</dbReference>
<dbReference type="Proteomes" id="UP000288943">
    <property type="component" value="Chromosome"/>
</dbReference>
<dbReference type="InterPro" id="IPR002197">
    <property type="entry name" value="HTH_Fis"/>
</dbReference>
<dbReference type="InterPro" id="IPR027417">
    <property type="entry name" value="P-loop_NTPase"/>
</dbReference>
<dbReference type="InterPro" id="IPR000014">
    <property type="entry name" value="PAS"/>
</dbReference>
<evidence type="ECO:0000259" key="7">
    <source>
        <dbReference type="PROSITE" id="PS50112"/>
    </source>
</evidence>
<dbReference type="Pfam" id="PF00158">
    <property type="entry name" value="Sigma54_activat"/>
    <property type="match status" value="1"/>
</dbReference>
<dbReference type="FunFam" id="3.40.50.300:FF:000006">
    <property type="entry name" value="DNA-binding transcriptional regulator NtrC"/>
    <property type="match status" value="1"/>
</dbReference>
<evidence type="ECO:0000313" key="9">
    <source>
        <dbReference type="EMBL" id="QAV21048.1"/>
    </source>
</evidence>
<keyword evidence="1" id="KW-0547">Nucleotide-binding</keyword>
<dbReference type="CDD" id="cd00009">
    <property type="entry name" value="AAA"/>
    <property type="match status" value="1"/>
</dbReference>
<dbReference type="Gene3D" id="3.40.50.300">
    <property type="entry name" value="P-loop containing nucleotide triphosphate hydrolases"/>
    <property type="match status" value="1"/>
</dbReference>
<keyword evidence="2" id="KW-0067">ATP-binding</keyword>
<dbReference type="PROSITE" id="PS00688">
    <property type="entry name" value="SIGMA54_INTERACT_3"/>
    <property type="match status" value="1"/>
</dbReference>
<dbReference type="Pfam" id="PF25601">
    <property type="entry name" value="AAA_lid_14"/>
    <property type="match status" value="1"/>
</dbReference>
<dbReference type="NCBIfam" id="TIGR00229">
    <property type="entry name" value="sensory_box"/>
    <property type="match status" value="1"/>
</dbReference>
<dbReference type="CDD" id="cd00130">
    <property type="entry name" value="PAS"/>
    <property type="match status" value="1"/>
</dbReference>
<protein>
    <submittedName>
        <fullName evidence="9">Sigma-54-dependent Fis family transcriptional regulator</fullName>
    </submittedName>
</protein>
<dbReference type="InterPro" id="IPR035965">
    <property type="entry name" value="PAS-like_dom_sf"/>
</dbReference>
<keyword evidence="5" id="KW-0804">Transcription</keyword>
<dbReference type="SUPFAM" id="SSF52540">
    <property type="entry name" value="P-loop containing nucleoside triphosphate hydrolases"/>
    <property type="match status" value="1"/>
</dbReference>
<dbReference type="RefSeq" id="WP_042234649.1">
    <property type="nucleotide sequence ID" value="NZ_CP026520.1"/>
</dbReference>
<dbReference type="PROSITE" id="PS50045">
    <property type="entry name" value="SIGMA54_INTERACT_4"/>
    <property type="match status" value="1"/>
</dbReference>
<dbReference type="GO" id="GO:0005524">
    <property type="term" value="F:ATP binding"/>
    <property type="evidence" value="ECO:0007669"/>
    <property type="project" value="UniProtKB-KW"/>
</dbReference>
<evidence type="ECO:0000259" key="6">
    <source>
        <dbReference type="PROSITE" id="PS50045"/>
    </source>
</evidence>
<feature type="domain" description="PAS" evidence="7">
    <location>
        <begin position="124"/>
        <end position="179"/>
    </location>
</feature>
<keyword evidence="11" id="KW-1185">Reference proteome</keyword>
<dbReference type="PROSITE" id="PS50112">
    <property type="entry name" value="PAS"/>
    <property type="match status" value="1"/>
</dbReference>
<dbReference type="Gene3D" id="1.10.8.60">
    <property type="match status" value="1"/>
</dbReference>
<dbReference type="Pfam" id="PF02954">
    <property type="entry name" value="HTH_8"/>
    <property type="match status" value="1"/>
</dbReference>
<dbReference type="SUPFAM" id="SSF46689">
    <property type="entry name" value="Homeodomain-like"/>
    <property type="match status" value="1"/>
</dbReference>
<dbReference type="PANTHER" id="PTHR32071">
    <property type="entry name" value="TRANSCRIPTIONAL REGULATORY PROTEIN"/>
    <property type="match status" value="1"/>
</dbReference>
<dbReference type="AlphaFoldDB" id="A0A410X344"/>
<evidence type="ECO:0000256" key="5">
    <source>
        <dbReference type="ARBA" id="ARBA00023163"/>
    </source>
</evidence>
<dbReference type="KEGG" id="pchi:PC41400_26595"/>
<dbReference type="PRINTS" id="PR01590">
    <property type="entry name" value="HTHFIS"/>
</dbReference>
<dbReference type="Proteomes" id="UP001527202">
    <property type="component" value="Unassembled WGS sequence"/>
</dbReference>
<evidence type="ECO:0000313" key="8">
    <source>
        <dbReference type="EMBL" id="MCY9597742.1"/>
    </source>
</evidence>
<evidence type="ECO:0000313" key="10">
    <source>
        <dbReference type="Proteomes" id="UP000288943"/>
    </source>
</evidence>
<dbReference type="PANTHER" id="PTHR32071:SF57">
    <property type="entry name" value="C4-DICARBOXYLATE TRANSPORT TRANSCRIPTIONAL REGULATORY PROTEIN DCTD"/>
    <property type="match status" value="1"/>
</dbReference>
<reference evidence="9 10" key="1">
    <citation type="submission" date="2018-01" db="EMBL/GenBank/DDBJ databases">
        <title>The whole genome sequencing and assembly of Paenibacillus chitinolyticus KCCM 41400 strain.</title>
        <authorList>
            <person name="Kim J.-Y."/>
            <person name="Park M.-K."/>
            <person name="Lee Y.-J."/>
            <person name="Yi H."/>
            <person name="Bahn Y.-S."/>
            <person name="Kim J.F."/>
            <person name="Lee D.-W."/>
        </authorList>
    </citation>
    <scope>NUCLEOTIDE SEQUENCE [LARGE SCALE GENOMIC DNA]</scope>
    <source>
        <strain evidence="9 10">KCCM 41400</strain>
    </source>
</reference>